<accession>A0A1G1WD67</accession>
<feature type="transmembrane region" description="Helical" evidence="1">
    <location>
        <begin position="95"/>
        <end position="116"/>
    </location>
</feature>
<feature type="transmembrane region" description="Helical" evidence="1">
    <location>
        <begin position="43"/>
        <end position="67"/>
    </location>
</feature>
<dbReference type="Pfam" id="PF04332">
    <property type="entry name" value="DUF475"/>
    <property type="match status" value="1"/>
</dbReference>
<evidence type="ECO:0008006" key="4">
    <source>
        <dbReference type="Google" id="ProtNLM"/>
    </source>
</evidence>
<name>A0A1G1WD67_9BACT</name>
<feature type="transmembrane region" description="Helical" evidence="1">
    <location>
        <begin position="128"/>
        <end position="151"/>
    </location>
</feature>
<gene>
    <name evidence="2" type="ORF">A2Z24_00590</name>
</gene>
<dbReference type="InterPro" id="IPR007427">
    <property type="entry name" value="DUF475"/>
</dbReference>
<keyword evidence="1" id="KW-1133">Transmembrane helix</keyword>
<dbReference type="PANTHER" id="PTHR30238">
    <property type="entry name" value="MEMBRANE BOUND PREDICTED REDOX MODULATOR"/>
    <property type="match status" value="1"/>
</dbReference>
<keyword evidence="1" id="KW-0472">Membrane</keyword>
<feature type="transmembrane region" description="Helical" evidence="1">
    <location>
        <begin position="224"/>
        <end position="244"/>
    </location>
</feature>
<evidence type="ECO:0000313" key="2">
    <source>
        <dbReference type="EMBL" id="OGY25642.1"/>
    </source>
</evidence>
<evidence type="ECO:0000313" key="3">
    <source>
        <dbReference type="Proteomes" id="UP000177588"/>
    </source>
</evidence>
<protein>
    <recommendedName>
        <fullName evidence="4">DUF475 domain-containing protein</fullName>
    </recommendedName>
</protein>
<keyword evidence="1" id="KW-0812">Transmembrane</keyword>
<dbReference type="STRING" id="1802597.A2Z24_00590"/>
<dbReference type="Proteomes" id="UP000177588">
    <property type="component" value="Unassembled WGS sequence"/>
</dbReference>
<proteinExistence type="predicted"/>
<sequence length="314" mass="34996">MDLFSIILIVTGLVLFETISSIDNAIINADVLTTMQQKARRWFLFWGILSSVFLVRGLLPWFIVWIVNPSLGPIGALTASFSSDPKVITAIERSAPILLVGGGIFLVFLFFHWLFVEPKRYGLIGEKFIHSHAVWFYAVVSILLTTIVWFALQKDPLVAFGAVVGSTVFFIVHGFKQNAEEQERQLMDMGRSDISKIFYLEVIDATFSIDGVVGAFAFTLVVPLILIGNGIGAIVVRQITVGNIERIKKYKYLKNGAMYSILFLGAIMILDSFGFHIPPWVAPAITFAVVGYFFYRSRKEVNKPGDTITAGQQI</sequence>
<dbReference type="EMBL" id="MHCT01000025">
    <property type="protein sequence ID" value="OGY25642.1"/>
    <property type="molecule type" value="Genomic_DNA"/>
</dbReference>
<dbReference type="NCBIfam" id="NF010612">
    <property type="entry name" value="PRK14013.1-2"/>
    <property type="match status" value="1"/>
</dbReference>
<evidence type="ECO:0000256" key="1">
    <source>
        <dbReference type="SAM" id="Phobius"/>
    </source>
</evidence>
<feature type="transmembrane region" description="Helical" evidence="1">
    <location>
        <begin position="280"/>
        <end position="295"/>
    </location>
</feature>
<organism evidence="2 3">
    <name type="scientific">Candidatus Woykebacteria bacterium RBG_16_44_10</name>
    <dbReference type="NCBI Taxonomy" id="1802597"/>
    <lineage>
        <taxon>Bacteria</taxon>
        <taxon>Candidatus Woykeibacteriota</taxon>
    </lineage>
</organism>
<dbReference type="AlphaFoldDB" id="A0A1G1WD67"/>
<reference evidence="2 3" key="1">
    <citation type="journal article" date="2016" name="Nat. Commun.">
        <title>Thousands of microbial genomes shed light on interconnected biogeochemical processes in an aquifer system.</title>
        <authorList>
            <person name="Anantharaman K."/>
            <person name="Brown C.T."/>
            <person name="Hug L.A."/>
            <person name="Sharon I."/>
            <person name="Castelle C.J."/>
            <person name="Probst A.J."/>
            <person name="Thomas B.C."/>
            <person name="Singh A."/>
            <person name="Wilkins M.J."/>
            <person name="Karaoz U."/>
            <person name="Brodie E.L."/>
            <person name="Williams K.H."/>
            <person name="Hubbard S.S."/>
            <person name="Banfield J.F."/>
        </authorList>
    </citation>
    <scope>NUCLEOTIDE SEQUENCE [LARGE SCALE GENOMIC DNA]</scope>
</reference>
<feature type="transmembrane region" description="Helical" evidence="1">
    <location>
        <begin position="6"/>
        <end position="31"/>
    </location>
</feature>
<comment type="caution">
    <text evidence="2">The sequence shown here is derived from an EMBL/GenBank/DDBJ whole genome shotgun (WGS) entry which is preliminary data.</text>
</comment>
<dbReference type="PANTHER" id="PTHR30238:SF4">
    <property type="entry name" value="SLL1022 PROTEIN"/>
    <property type="match status" value="1"/>
</dbReference>
<feature type="transmembrane region" description="Helical" evidence="1">
    <location>
        <begin position="256"/>
        <end position="274"/>
    </location>
</feature>